<gene>
    <name evidence="2" type="ORF">A2Y62_01300</name>
</gene>
<dbReference type="STRING" id="1817863.A2Y62_01300"/>
<feature type="domain" description="NolW-like" evidence="1">
    <location>
        <begin position="32"/>
        <end position="91"/>
    </location>
</feature>
<dbReference type="InterPro" id="IPR038591">
    <property type="entry name" value="NolW-like_sf"/>
</dbReference>
<dbReference type="AlphaFoldDB" id="A0A1F5VU69"/>
<dbReference type="Pfam" id="PF03958">
    <property type="entry name" value="Secretin_N"/>
    <property type="match status" value="1"/>
</dbReference>
<protein>
    <recommendedName>
        <fullName evidence="1">NolW-like domain-containing protein</fullName>
    </recommendedName>
</protein>
<comment type="caution">
    <text evidence="2">The sequence shown here is derived from an EMBL/GenBank/DDBJ whole genome shotgun (WGS) entry which is preliminary data.</text>
</comment>
<evidence type="ECO:0000259" key="1">
    <source>
        <dbReference type="Pfam" id="PF03958"/>
    </source>
</evidence>
<organism evidence="2 3">
    <name type="scientific">Candidatus Fischerbacteria bacterium RBG_13_37_8</name>
    <dbReference type="NCBI Taxonomy" id="1817863"/>
    <lineage>
        <taxon>Bacteria</taxon>
        <taxon>Candidatus Fischeribacteriota</taxon>
    </lineage>
</organism>
<dbReference type="EMBL" id="MFGW01000079">
    <property type="protein sequence ID" value="OGF66868.1"/>
    <property type="molecule type" value="Genomic_DNA"/>
</dbReference>
<dbReference type="Gene3D" id="3.30.1370.120">
    <property type="match status" value="1"/>
</dbReference>
<evidence type="ECO:0000313" key="3">
    <source>
        <dbReference type="Proteomes" id="UP000178943"/>
    </source>
</evidence>
<proteinExistence type="predicted"/>
<reference evidence="2 3" key="1">
    <citation type="journal article" date="2016" name="Nat. Commun.">
        <title>Thousands of microbial genomes shed light on interconnected biogeochemical processes in an aquifer system.</title>
        <authorList>
            <person name="Anantharaman K."/>
            <person name="Brown C.T."/>
            <person name="Hug L.A."/>
            <person name="Sharon I."/>
            <person name="Castelle C.J."/>
            <person name="Probst A.J."/>
            <person name="Thomas B.C."/>
            <person name="Singh A."/>
            <person name="Wilkins M.J."/>
            <person name="Karaoz U."/>
            <person name="Brodie E.L."/>
            <person name="Williams K.H."/>
            <person name="Hubbard S.S."/>
            <person name="Banfield J.F."/>
        </authorList>
    </citation>
    <scope>NUCLEOTIDE SEQUENCE [LARGE SCALE GENOMIC DNA]</scope>
</reference>
<name>A0A1F5VU69_9BACT</name>
<accession>A0A1F5VU69</accession>
<sequence>MNITNLRLNLMISIWLILVICAVAAGEEYSSRNFQIKFKPVEEAATIIEPLLSQQGTITIQLRTRMIIVRDLENNLNKIETVLADFDIPSPSVKMFFKLIQAEQKKNPEQLKNVPEYILKMRDIFKYTDYEVIDEFLLETVEGNLSSFSMGIEYRISFKVTYISAKKGIIQLRNFTIERRDRDDKQNERYKNLLTTSLNLRDQETIILGATKLETSPKALFIALTGQLKK</sequence>
<dbReference type="Proteomes" id="UP000178943">
    <property type="component" value="Unassembled WGS sequence"/>
</dbReference>
<dbReference type="InterPro" id="IPR005644">
    <property type="entry name" value="NolW-like"/>
</dbReference>
<evidence type="ECO:0000313" key="2">
    <source>
        <dbReference type="EMBL" id="OGF66868.1"/>
    </source>
</evidence>